<comment type="caution">
    <text evidence="3">The sequence shown here is derived from an EMBL/GenBank/DDBJ whole genome shotgun (WGS) entry which is preliminary data.</text>
</comment>
<dbReference type="PANTHER" id="PTHR12526">
    <property type="entry name" value="GLYCOSYLTRANSFERASE"/>
    <property type="match status" value="1"/>
</dbReference>
<keyword evidence="4" id="KW-1185">Reference proteome</keyword>
<dbReference type="InterPro" id="IPR001296">
    <property type="entry name" value="Glyco_trans_1"/>
</dbReference>
<dbReference type="Pfam" id="PF13439">
    <property type="entry name" value="Glyco_transf_4"/>
    <property type="match status" value="1"/>
</dbReference>
<name>A0ABR8FZE4_9NOSO</name>
<dbReference type="Gene3D" id="3.40.50.2000">
    <property type="entry name" value="Glycogen Phosphorylase B"/>
    <property type="match status" value="2"/>
</dbReference>
<organism evidence="3 4">
    <name type="scientific">Nostoc spongiaeforme FACHB-130</name>
    <dbReference type="NCBI Taxonomy" id="1357510"/>
    <lineage>
        <taxon>Bacteria</taxon>
        <taxon>Bacillati</taxon>
        <taxon>Cyanobacteriota</taxon>
        <taxon>Cyanophyceae</taxon>
        <taxon>Nostocales</taxon>
        <taxon>Nostocaceae</taxon>
        <taxon>Nostoc</taxon>
    </lineage>
</organism>
<protein>
    <submittedName>
        <fullName evidence="3">Glycosyltransferase family 4 protein</fullName>
    </submittedName>
</protein>
<proteinExistence type="predicted"/>
<dbReference type="InterPro" id="IPR028098">
    <property type="entry name" value="Glyco_trans_4-like_N"/>
</dbReference>
<dbReference type="CDD" id="cd03801">
    <property type="entry name" value="GT4_PimA-like"/>
    <property type="match status" value="1"/>
</dbReference>
<evidence type="ECO:0000259" key="2">
    <source>
        <dbReference type="Pfam" id="PF13439"/>
    </source>
</evidence>
<evidence type="ECO:0000313" key="4">
    <source>
        <dbReference type="Proteomes" id="UP000603457"/>
    </source>
</evidence>
<dbReference type="Pfam" id="PF00534">
    <property type="entry name" value="Glycos_transf_1"/>
    <property type="match status" value="1"/>
</dbReference>
<dbReference type="SUPFAM" id="SSF53756">
    <property type="entry name" value="UDP-Glycosyltransferase/glycogen phosphorylase"/>
    <property type="match status" value="1"/>
</dbReference>
<accession>A0ABR8FZE4</accession>
<evidence type="ECO:0000313" key="3">
    <source>
        <dbReference type="EMBL" id="MBD2595903.1"/>
    </source>
</evidence>
<dbReference type="RefSeq" id="WP_190968676.1">
    <property type="nucleotide sequence ID" value="NZ_JACJTB010000021.1"/>
</dbReference>
<evidence type="ECO:0000259" key="1">
    <source>
        <dbReference type="Pfam" id="PF00534"/>
    </source>
</evidence>
<feature type="domain" description="Glycosyltransferase subfamily 4-like N-terminal" evidence="2">
    <location>
        <begin position="19"/>
        <end position="190"/>
    </location>
</feature>
<dbReference type="Proteomes" id="UP000603457">
    <property type="component" value="Unassembled WGS sequence"/>
</dbReference>
<sequence length="414" mass="46151">MKQSKIAYISFDTVPALKGAAIHITAFAQALGTAFNGIQLVTVSPTRECRDSEEIYPQVIQTTLSACGDNLIQRILYFRHLLKLWLQDKQFQVIHIRSIYEGFVIAQNKQKYCQKLIFEVNGLPSIELKYRYPNVVDDQEILHKLYTQEQICLAAADLIITPSSITSEYLQNRGISDNKIRVIPNGVDLDVFTYSGKNQNLNNQSLRLIYFGTLSPWQGVNLAIEALALINREIPADLTVIGQGRNDQIKTLKQLAVKLEVADQLKILEPISQQELVQYIHNADVILAPLTANDRNLIQGCCPLKILEGMATGTPVIASDLPVVRELGEDGVHFLLVKPSSAKAIKDAVLRLRNEPELATYLAANARGRIEQHYTWQLAGEALIKAYTELGVEEGDKVDKGDKVDTHLAPSPNE</sequence>
<reference evidence="3 4" key="1">
    <citation type="journal article" date="2020" name="ISME J.">
        <title>Comparative genomics reveals insights into cyanobacterial evolution and habitat adaptation.</title>
        <authorList>
            <person name="Chen M.Y."/>
            <person name="Teng W.K."/>
            <person name="Zhao L."/>
            <person name="Hu C.X."/>
            <person name="Zhou Y.K."/>
            <person name="Han B.P."/>
            <person name="Song L.R."/>
            <person name="Shu W.S."/>
        </authorList>
    </citation>
    <scope>NUCLEOTIDE SEQUENCE [LARGE SCALE GENOMIC DNA]</scope>
    <source>
        <strain evidence="3 4">FACHB-130</strain>
    </source>
</reference>
<dbReference type="EMBL" id="JACJTB010000021">
    <property type="protein sequence ID" value="MBD2595903.1"/>
    <property type="molecule type" value="Genomic_DNA"/>
</dbReference>
<feature type="domain" description="Glycosyl transferase family 1" evidence="1">
    <location>
        <begin position="199"/>
        <end position="368"/>
    </location>
</feature>
<gene>
    <name evidence="3" type="ORF">H6G74_16420</name>
</gene>